<feature type="compositionally biased region" description="Basic and acidic residues" evidence="5">
    <location>
        <begin position="1118"/>
        <end position="1139"/>
    </location>
</feature>
<protein>
    <submittedName>
        <fullName evidence="9">Uncharacterized protein</fullName>
    </submittedName>
</protein>
<keyword evidence="3" id="KW-0347">Helicase</keyword>
<evidence type="ECO:0000259" key="8">
    <source>
        <dbReference type="Pfam" id="PF23576"/>
    </source>
</evidence>
<evidence type="ECO:0000256" key="2">
    <source>
        <dbReference type="ARBA" id="ARBA00022801"/>
    </source>
</evidence>
<dbReference type="Pfam" id="PF23576">
    <property type="entry name" value="SEN1_barrel"/>
    <property type="match status" value="1"/>
</dbReference>
<feature type="compositionally biased region" description="Low complexity" evidence="5">
    <location>
        <begin position="1091"/>
        <end position="1105"/>
    </location>
</feature>
<dbReference type="Proteomes" id="UP001172457">
    <property type="component" value="Chromosome 1"/>
</dbReference>
<keyword evidence="1" id="KW-0547">Nucleotide-binding</keyword>
<evidence type="ECO:0000256" key="1">
    <source>
        <dbReference type="ARBA" id="ARBA00022741"/>
    </source>
</evidence>
<feature type="compositionally biased region" description="Basic and acidic residues" evidence="5">
    <location>
        <begin position="2161"/>
        <end position="2211"/>
    </location>
</feature>
<dbReference type="CDD" id="cd18808">
    <property type="entry name" value="SF1_C_Upf1"/>
    <property type="match status" value="1"/>
</dbReference>
<evidence type="ECO:0000259" key="6">
    <source>
        <dbReference type="Pfam" id="PF13086"/>
    </source>
</evidence>
<feature type="compositionally biased region" description="Polar residues" evidence="5">
    <location>
        <begin position="2289"/>
        <end position="2301"/>
    </location>
</feature>
<dbReference type="InterPro" id="IPR056474">
    <property type="entry name" value="SEN1_barrel"/>
</dbReference>
<evidence type="ECO:0000313" key="9">
    <source>
        <dbReference type="EMBL" id="KAJ9568476.1"/>
    </source>
</evidence>
<dbReference type="GO" id="GO:0016787">
    <property type="term" value="F:hydrolase activity"/>
    <property type="evidence" value="ECO:0007669"/>
    <property type="project" value="UniProtKB-KW"/>
</dbReference>
<dbReference type="Pfam" id="PF13086">
    <property type="entry name" value="AAA_11"/>
    <property type="match status" value="1"/>
</dbReference>
<dbReference type="GO" id="GO:0005524">
    <property type="term" value="F:ATP binding"/>
    <property type="evidence" value="ECO:0007669"/>
    <property type="project" value="UniProtKB-KW"/>
</dbReference>
<feature type="compositionally biased region" description="Basic and acidic residues" evidence="5">
    <location>
        <begin position="2261"/>
        <end position="2288"/>
    </location>
</feature>
<dbReference type="PANTHER" id="PTHR10887:SF495">
    <property type="entry name" value="HELICASE SENATAXIN ISOFORM X1-RELATED"/>
    <property type="match status" value="1"/>
</dbReference>
<keyword evidence="10" id="KW-1185">Reference proteome</keyword>
<feature type="region of interest" description="Disordered" evidence="5">
    <location>
        <begin position="2152"/>
        <end position="2229"/>
    </location>
</feature>
<dbReference type="Pfam" id="PF13087">
    <property type="entry name" value="AAA_12"/>
    <property type="match status" value="1"/>
</dbReference>
<feature type="domain" description="DNA2/NAM7 helicase helicase" evidence="6">
    <location>
        <begin position="1520"/>
        <end position="1891"/>
    </location>
</feature>
<dbReference type="CDD" id="cd18042">
    <property type="entry name" value="DEXXQc_SETX"/>
    <property type="match status" value="1"/>
</dbReference>
<reference evidence="9" key="1">
    <citation type="submission" date="2023-03" db="EMBL/GenBank/DDBJ databases">
        <title>Chromosome-scale reference genome and RAD-based genetic map of yellow starthistle (Centaurea solstitialis) reveal putative structural variation and QTLs associated with invader traits.</title>
        <authorList>
            <person name="Reatini B."/>
            <person name="Cang F.A."/>
            <person name="Jiang Q."/>
            <person name="Mckibben M.T.W."/>
            <person name="Barker M.S."/>
            <person name="Rieseberg L.H."/>
            <person name="Dlugosch K.M."/>
        </authorList>
    </citation>
    <scope>NUCLEOTIDE SEQUENCE</scope>
    <source>
        <strain evidence="9">CAN-66</strain>
        <tissue evidence="9">Leaf</tissue>
    </source>
</reference>
<gene>
    <name evidence="9" type="ORF">OSB04_004442</name>
</gene>
<dbReference type="InterPro" id="IPR047187">
    <property type="entry name" value="SF1_C_Upf1"/>
</dbReference>
<feature type="region of interest" description="Disordered" evidence="5">
    <location>
        <begin position="1089"/>
        <end position="1156"/>
    </location>
</feature>
<keyword evidence="2" id="KW-0378">Hydrolase</keyword>
<dbReference type="InterPro" id="IPR045055">
    <property type="entry name" value="DNA2/NAM7-like"/>
</dbReference>
<dbReference type="GO" id="GO:0004386">
    <property type="term" value="F:helicase activity"/>
    <property type="evidence" value="ECO:0007669"/>
    <property type="project" value="UniProtKB-KW"/>
</dbReference>
<feature type="domain" description="DNA2/NAM7 helicase-like C-terminal" evidence="7">
    <location>
        <begin position="1899"/>
        <end position="2103"/>
    </location>
</feature>
<evidence type="ECO:0000313" key="10">
    <source>
        <dbReference type="Proteomes" id="UP001172457"/>
    </source>
</evidence>
<dbReference type="SUPFAM" id="SSF52540">
    <property type="entry name" value="P-loop containing nucleoside triphosphate hydrolases"/>
    <property type="match status" value="1"/>
</dbReference>
<dbReference type="EMBL" id="JARYMX010000001">
    <property type="protein sequence ID" value="KAJ9568476.1"/>
    <property type="molecule type" value="Genomic_DNA"/>
</dbReference>
<organism evidence="9 10">
    <name type="scientific">Centaurea solstitialis</name>
    <name type="common">yellow star-thistle</name>
    <dbReference type="NCBI Taxonomy" id="347529"/>
    <lineage>
        <taxon>Eukaryota</taxon>
        <taxon>Viridiplantae</taxon>
        <taxon>Streptophyta</taxon>
        <taxon>Embryophyta</taxon>
        <taxon>Tracheophyta</taxon>
        <taxon>Spermatophyta</taxon>
        <taxon>Magnoliopsida</taxon>
        <taxon>eudicotyledons</taxon>
        <taxon>Gunneridae</taxon>
        <taxon>Pentapetalae</taxon>
        <taxon>asterids</taxon>
        <taxon>campanulids</taxon>
        <taxon>Asterales</taxon>
        <taxon>Asteraceae</taxon>
        <taxon>Carduoideae</taxon>
        <taxon>Cardueae</taxon>
        <taxon>Centaureinae</taxon>
        <taxon>Centaurea</taxon>
    </lineage>
</organism>
<feature type="region of interest" description="Disordered" evidence="5">
    <location>
        <begin position="2324"/>
        <end position="2347"/>
    </location>
</feature>
<evidence type="ECO:0000259" key="7">
    <source>
        <dbReference type="Pfam" id="PF13087"/>
    </source>
</evidence>
<dbReference type="InterPro" id="IPR027417">
    <property type="entry name" value="P-loop_NTPase"/>
</dbReference>
<accession>A0AA38WVX8</accession>
<dbReference type="Gene3D" id="3.40.50.300">
    <property type="entry name" value="P-loop containing nucleotide triphosphate hydrolases"/>
    <property type="match status" value="2"/>
</dbReference>
<feature type="domain" description="Helicase SEN1 beta-barrel" evidence="8">
    <location>
        <begin position="1358"/>
        <end position="1464"/>
    </location>
</feature>
<dbReference type="PANTHER" id="PTHR10887">
    <property type="entry name" value="DNA2/NAM7 HELICASE FAMILY"/>
    <property type="match status" value="1"/>
</dbReference>
<dbReference type="InterPro" id="IPR041677">
    <property type="entry name" value="DNA2/NAM7_AAA_11"/>
</dbReference>
<evidence type="ECO:0000256" key="4">
    <source>
        <dbReference type="ARBA" id="ARBA00022840"/>
    </source>
</evidence>
<proteinExistence type="predicted"/>
<keyword evidence="4" id="KW-0067">ATP-binding</keyword>
<dbReference type="FunFam" id="3.40.50.300:FF:000326">
    <property type="entry name" value="P-loop containing nucleoside triphosphate hydrolase"/>
    <property type="match status" value="1"/>
</dbReference>
<evidence type="ECO:0000256" key="5">
    <source>
        <dbReference type="SAM" id="MobiDB-lite"/>
    </source>
</evidence>
<name>A0AA38WVX8_9ASTR</name>
<dbReference type="InterPro" id="IPR041679">
    <property type="entry name" value="DNA2/NAM7-like_C"/>
</dbReference>
<dbReference type="GO" id="GO:0005694">
    <property type="term" value="C:chromosome"/>
    <property type="evidence" value="ECO:0007669"/>
    <property type="project" value="UniProtKB-ARBA"/>
</dbReference>
<evidence type="ECO:0000256" key="3">
    <source>
        <dbReference type="ARBA" id="ARBA00022806"/>
    </source>
</evidence>
<comment type="caution">
    <text evidence="9">The sequence shown here is derived from an EMBL/GenBank/DDBJ whole genome shotgun (WGS) entry which is preliminary data.</text>
</comment>
<sequence length="2442" mass="275369">MSNKKVVTRIELLDRWRAIEEQDDDDNEFDHSKQRHLRHLKELWFTDAFNFLIYLSRENHIWCGSWDIMGPLLETFYNYFKDDRQDSPLKLLWKRISKELQDCMQCICQHHQAKDTYAMEYELSSIGPLLDVLCRLDEERVTNQLKEMNTRIARGEYDPSKDNAKVISVMYEVLMFPVLLDDQSLVTEFQIFIEAVDDSHELTLAGHQQYPGVYALLFLKNRRCRTIGFRLAGYMGKLRNAAELDPLQPLLKKCIVFLETEVVPLNSESSRPRMQLDRITVWLGIKSLLGFLEPRAFEEGILERYPSFLSIVLNHICDDSVEFSYAINCLRLLFDMLGCKLWLRATLSPSVMRDTLLGQCFHTQDEKSHKEIFDLFPPFLQACLCSLEALQDGEHKKQRRHFLYFLLHQVTVSRNFSSLMRKKACQIAILIIHRGYKMNPSCPPFECAHMWGPSLVASLKDSTLYSSLRQPAFDLIQTVIVSDASALVSSILHCQKQKGADRNIVDFKDEDDNEGLFTDDIEEKNASCWNEFSVQSQTTSSEFGVWMCIPMLWFDVLIEIEPAVLPVSFSKAVIWALSRFSMVEPETSTEMALPVGRWLTTRVSEISHLFGWRTPSGSDDGGDGEESKNSVKVKTMCIPLIRTLRRLTSYFITRMEQGELWKQWTWEPRMGESLILLLVDPDDVNTFFQRDTTPVRMVESFVVERVRRGRSRRKWNEQLRLDMENARQVGRRILEQVANTRGLLSCLQFLCSCSASISAVLLGLRHAGKLCPFQLLLDLVLQRFQNLHHYFFVLCKLLTEGVKSGQSDDLGNLKFSSQGGFLQQPVFDSVANIDGNSSKFDSVHWKQFCCLLSEVAWPSYCKCLSEGKAFIDYKISQMTCIRLLESLPVVLQKIQQSMHIIPGDSDMLVMNSFDYKWLRDLVYWGKSTLAVVVRYWKQTVLSLVNLLKESCNDKASAIMAIEKLIQCENISIDELTEQVSCLSVSLRGNANVPSNAYEKVNFQDTLLRSEGLLHKRKPSTEKLEALPLEDLSVQISDSAFGAKMERESVIVLSDDEIDIKDYTDTVSVCHGGSSNSFLDGQAMGSLTAEKASQSSAARNNSSVAALTTQQKDFSPPDDSGKTGLRDQKLEAENNVDRARPSSVVQGKSVLGTSKEKSSDIQKKSCLTKSSVENLSFKIDDSVSIRRASGLKASDEIRSLKSMDNQGIKKVSAKSDRVIKELVFDAKDDPWEFALKSARHHQSHLAKLKTGGTKRQVIQLNLPVENRASQLNRLRAGHQRFKPLGLDDWFRPILEMDYFATVGLSSSAVEKNQTSGTLKEVPINFQSPDDYVAVFRPLVLEELKAQLHNSFTEMSSSDEMSCGSLSVMSVERVDDFHVVRCVHDDRDLEGSKSCVENDLILFTRQPFQNSSHDVHMVGKVERCEKDNKRRSSIIMIKFYLQNGCSRLNRAKKLLMERSKWYIHRIMSITSQLREFQALSSIHSIPLLPTILNPNNQPKVLKSRMDLSKLSQPLQQILESSFNDCQLQAISTIIRPVDLRNDHDLSLIQGPPGTGKTRTIVAIVSALLSLTGRNAIRTETGVLKPSNTSLMNKVQMSQSAAIARAWQDAALAKQLKVDDGKSSSVTAGHIRGRVLICAQSNAAVDELVSRISSHGLYGNDGSMYKPYLVRVGNAKTVHPSSLPFFIDTLVDQRLMEERMDVDVKCDTDGDSSTVLRSKLEKLVDRIRFLEAKRANLSNGNPDSKQFLEGDAVVSDDVKEMSDAEIGAKLRTLYSDKKAVYIDLAAAQAREKKVHEKRRALKLKLRKSILREAEIVITTLSGSGGDLYAVCSESMLTHKFSTSSESSLFDAVVIDEAAQALEPATLIPLQLLKSKGSKSIMVGDPKQLPATVLSDVASKYLYQCSMFERLQKAGHPVTMLTKQYRMHPEICRFPSLHFYDGKLLNGDGMPSKETPFHKTEGLGPYLFFDIVDGQELHGKNSGSLYNECEADAAVELLRFFRKSYPSEFVGGRIGIITPYRSQLSLLRSRFSAAFGSSVMDEMELNTVDGFQGREVDMLVVSTVRAAGPTSGAMEMNSRSIGFVADVRRMNVALTRAKHSLWILGNIRTLQTNKNWGALVNDAKERKLVLSVKKPYVSMFNLLFKNNQVSDSLHDISKQLKPKKKGNEVNRHSEERKRSSISSERKRGYTGDHSSDGLGVDKRGSPPIRDNDNTKKKAKKQYGSSAKKSTECVYTESSVNKTLKDVKSATNEHRVVTHAGSCGKKGGEGQRFDRNVDVDKPSNRTIQREEGSRSSGQVEKSSNSICKRKQQREAVDALLPSAFISSKKPESTLKSVPDRRSRPPIRPSDHAIKPAKTRKGVVFFSILILLHLRCLEPLIAEAAAHTLHLKGSFGEIAPMFWRKMVNRILVSDFLKPRGCNITRMLGIVLGRNHQEDGLLTNMCRPH</sequence>
<feature type="region of interest" description="Disordered" evidence="5">
    <location>
        <begin position="2254"/>
        <end position="2305"/>
    </location>
</feature>